<protein>
    <submittedName>
        <fullName evidence="1">Uncharacterized protein</fullName>
    </submittedName>
</protein>
<dbReference type="InParanoid" id="A0A1D6PBF8"/>
<sequence length="132" mass="14669">MHEGAVMRPVPYNPSYPYPASPFVVKVLDSPLPALKRRYLGASSSPPPRQELSQVPSAGTHRHLAALYRVAVPPPRFLAVNMHDLLAHIASFDYRPGMIDELDAQMGFVVGGTILMLLTVVFYEIQVKLRVF</sequence>
<reference evidence="1" key="1">
    <citation type="submission" date="2015-12" db="EMBL/GenBank/DDBJ databases">
        <title>Update maize B73 reference genome by single molecule sequencing technologies.</title>
        <authorList>
            <consortium name="Maize Genome Sequencing Project"/>
            <person name="Ware D."/>
        </authorList>
    </citation>
    <scope>NUCLEOTIDE SEQUENCE</scope>
    <source>
        <tissue evidence="1">Seedling</tissue>
    </source>
</reference>
<evidence type="ECO:0000313" key="1">
    <source>
        <dbReference type="EMBL" id="AQL06965.1"/>
    </source>
</evidence>
<dbReference type="EMBL" id="CM000785">
    <property type="protein sequence ID" value="AQL06965.1"/>
    <property type="molecule type" value="Genomic_DNA"/>
</dbReference>
<accession>A0A1D6PBF8</accession>
<proteinExistence type="predicted"/>
<organism evidence="1">
    <name type="scientific">Zea mays</name>
    <name type="common">Maize</name>
    <dbReference type="NCBI Taxonomy" id="4577"/>
    <lineage>
        <taxon>Eukaryota</taxon>
        <taxon>Viridiplantae</taxon>
        <taxon>Streptophyta</taxon>
        <taxon>Embryophyta</taxon>
        <taxon>Tracheophyta</taxon>
        <taxon>Spermatophyta</taxon>
        <taxon>Magnoliopsida</taxon>
        <taxon>Liliopsida</taxon>
        <taxon>Poales</taxon>
        <taxon>Poaceae</taxon>
        <taxon>PACMAD clade</taxon>
        <taxon>Panicoideae</taxon>
        <taxon>Andropogonodae</taxon>
        <taxon>Andropogoneae</taxon>
        <taxon>Tripsacinae</taxon>
        <taxon>Zea</taxon>
    </lineage>
</organism>
<gene>
    <name evidence="1" type="ORF">ZEAMMB73_Zm00001d047541</name>
</gene>
<dbReference type="AlphaFoldDB" id="A0A1D6PBF8"/>
<name>A0A1D6PBF8_MAIZE</name>